<keyword evidence="3" id="KW-0808">Transferase</keyword>
<keyword evidence="6" id="KW-0106">Calcium</keyword>
<dbReference type="SUPFAM" id="SSF56112">
    <property type="entry name" value="Protein kinase-like (PK-like)"/>
    <property type="match status" value="1"/>
</dbReference>
<sequence>MSSRLTRGRSGSSVVGSADYLAPEARLGTCCPASDVWSAGMVLHALLVGFLPTWDADSDKVVIDLRGPQYASVSPGAKDLLLGLLEADPHQRLDAAAAAAHTWSKGLEVGGCLMQPDMTPTLTSFVSFHRSAKLRRAALTALAMQLTSQQLQRSREQFLLVDTDGNGRISKEELARSIALSAPGGGEDVRDFVESIFDSLDTDGSQEIEYTEWVAAALNEGAYQSEEALRSAFRIFDLDGDGTIDCSEIGRVMKQTPEEIAGFLPDFDANGDGVLDFEEFKKVFEHLLPGTGLTVTLGTTKLSL</sequence>
<keyword evidence="2" id="KW-0723">Serine/threonine-protein kinase</keyword>
<evidence type="ECO:0000256" key="1">
    <source>
        <dbReference type="ARBA" id="ARBA00001946"/>
    </source>
</evidence>
<comment type="similarity">
    <text evidence="8">Belongs to the protein kinase superfamily. Ser/Thr protein kinase family. CDPK subfamily.</text>
</comment>
<feature type="domain" description="EF-hand" evidence="10">
    <location>
        <begin position="224"/>
        <end position="259"/>
    </location>
</feature>
<evidence type="ECO:0000256" key="3">
    <source>
        <dbReference type="ARBA" id="ARBA00022679"/>
    </source>
</evidence>
<evidence type="ECO:0000256" key="7">
    <source>
        <dbReference type="ARBA" id="ARBA00022840"/>
    </source>
</evidence>
<dbReference type="PROSITE" id="PS50222">
    <property type="entry name" value="EF_HAND_2"/>
    <property type="match status" value="4"/>
</dbReference>
<dbReference type="PROSITE" id="PS50011">
    <property type="entry name" value="PROTEIN_KINASE_DOM"/>
    <property type="match status" value="1"/>
</dbReference>
<organism evidence="11 12">
    <name type="scientific">Polarella glacialis</name>
    <name type="common">Dinoflagellate</name>
    <dbReference type="NCBI Taxonomy" id="89957"/>
    <lineage>
        <taxon>Eukaryota</taxon>
        <taxon>Sar</taxon>
        <taxon>Alveolata</taxon>
        <taxon>Dinophyceae</taxon>
        <taxon>Suessiales</taxon>
        <taxon>Suessiaceae</taxon>
        <taxon>Polarella</taxon>
    </lineage>
</organism>
<dbReference type="GO" id="GO:0004674">
    <property type="term" value="F:protein serine/threonine kinase activity"/>
    <property type="evidence" value="ECO:0007669"/>
    <property type="project" value="UniProtKB-KW"/>
</dbReference>
<dbReference type="Gene3D" id="1.10.238.10">
    <property type="entry name" value="EF-hand"/>
    <property type="match status" value="1"/>
</dbReference>
<comment type="cofactor">
    <cofactor evidence="1">
        <name>Mg(2+)</name>
        <dbReference type="ChEBI" id="CHEBI:18420"/>
    </cofactor>
</comment>
<evidence type="ECO:0000313" key="11">
    <source>
        <dbReference type="EMBL" id="CAE8636025.1"/>
    </source>
</evidence>
<dbReference type="CDD" id="cd00051">
    <property type="entry name" value="EFh"/>
    <property type="match status" value="1"/>
</dbReference>
<keyword evidence="4" id="KW-0547">Nucleotide-binding</keyword>
<protein>
    <recommendedName>
        <fullName evidence="13">Calmodulin</fullName>
    </recommendedName>
</protein>
<evidence type="ECO:0000256" key="4">
    <source>
        <dbReference type="ARBA" id="ARBA00022741"/>
    </source>
</evidence>
<dbReference type="GO" id="GO:0005524">
    <property type="term" value="F:ATP binding"/>
    <property type="evidence" value="ECO:0007669"/>
    <property type="project" value="UniProtKB-KW"/>
</dbReference>
<dbReference type="EMBL" id="CAJNNV010031395">
    <property type="protein sequence ID" value="CAE8636025.1"/>
    <property type="molecule type" value="Genomic_DNA"/>
</dbReference>
<dbReference type="OrthoDB" id="414050at2759"/>
<dbReference type="InterPro" id="IPR018247">
    <property type="entry name" value="EF_Hand_1_Ca_BS"/>
</dbReference>
<feature type="domain" description="Protein kinase" evidence="9">
    <location>
        <begin position="1"/>
        <end position="104"/>
    </location>
</feature>
<feature type="domain" description="EF-hand" evidence="10">
    <location>
        <begin position="149"/>
        <end position="184"/>
    </location>
</feature>
<proteinExistence type="inferred from homology"/>
<dbReference type="Pfam" id="PF00069">
    <property type="entry name" value="Pkinase"/>
    <property type="match status" value="1"/>
</dbReference>
<comment type="caution">
    <text evidence="11">The sequence shown here is derived from an EMBL/GenBank/DDBJ whole genome shotgun (WGS) entry which is preliminary data.</text>
</comment>
<dbReference type="Pfam" id="PF13499">
    <property type="entry name" value="EF-hand_7"/>
    <property type="match status" value="2"/>
</dbReference>
<feature type="domain" description="EF-hand" evidence="10">
    <location>
        <begin position="188"/>
        <end position="223"/>
    </location>
</feature>
<feature type="domain" description="EF-hand" evidence="10">
    <location>
        <begin position="266"/>
        <end position="290"/>
    </location>
</feature>
<evidence type="ECO:0000313" key="12">
    <source>
        <dbReference type="Proteomes" id="UP000654075"/>
    </source>
</evidence>
<keyword evidence="12" id="KW-1185">Reference proteome</keyword>
<evidence type="ECO:0000256" key="2">
    <source>
        <dbReference type="ARBA" id="ARBA00022527"/>
    </source>
</evidence>
<dbReference type="InterPro" id="IPR050205">
    <property type="entry name" value="CDPK_Ser/Thr_kinases"/>
</dbReference>
<evidence type="ECO:0000259" key="9">
    <source>
        <dbReference type="PROSITE" id="PS50011"/>
    </source>
</evidence>
<dbReference type="InterPro" id="IPR000719">
    <property type="entry name" value="Prot_kinase_dom"/>
</dbReference>
<dbReference type="GO" id="GO:0005509">
    <property type="term" value="F:calcium ion binding"/>
    <property type="evidence" value="ECO:0007669"/>
    <property type="project" value="InterPro"/>
</dbReference>
<evidence type="ECO:0000256" key="5">
    <source>
        <dbReference type="ARBA" id="ARBA00022777"/>
    </source>
</evidence>
<evidence type="ECO:0008006" key="13">
    <source>
        <dbReference type="Google" id="ProtNLM"/>
    </source>
</evidence>
<dbReference type="InterPro" id="IPR002048">
    <property type="entry name" value="EF_hand_dom"/>
</dbReference>
<dbReference type="AlphaFoldDB" id="A0A813HEV1"/>
<dbReference type="PANTHER" id="PTHR24349">
    <property type="entry name" value="SERINE/THREONINE-PROTEIN KINASE"/>
    <property type="match status" value="1"/>
</dbReference>
<dbReference type="InterPro" id="IPR011992">
    <property type="entry name" value="EF-hand-dom_pair"/>
</dbReference>
<dbReference type="SMART" id="SM00054">
    <property type="entry name" value="EFh"/>
    <property type="match status" value="4"/>
</dbReference>
<dbReference type="Proteomes" id="UP000654075">
    <property type="component" value="Unassembled WGS sequence"/>
</dbReference>
<accession>A0A813HEV1</accession>
<dbReference type="SUPFAM" id="SSF47473">
    <property type="entry name" value="EF-hand"/>
    <property type="match status" value="1"/>
</dbReference>
<evidence type="ECO:0000256" key="8">
    <source>
        <dbReference type="ARBA" id="ARBA00024334"/>
    </source>
</evidence>
<dbReference type="FunFam" id="1.10.238.10:FF:000001">
    <property type="entry name" value="Calmodulin 1"/>
    <property type="match status" value="1"/>
</dbReference>
<evidence type="ECO:0000259" key="10">
    <source>
        <dbReference type="PROSITE" id="PS50222"/>
    </source>
</evidence>
<gene>
    <name evidence="11" type="ORF">PGLA1383_LOCUS51566</name>
</gene>
<evidence type="ECO:0000256" key="6">
    <source>
        <dbReference type="ARBA" id="ARBA00022837"/>
    </source>
</evidence>
<keyword evidence="7" id="KW-0067">ATP-binding</keyword>
<dbReference type="Gene3D" id="1.10.510.10">
    <property type="entry name" value="Transferase(Phosphotransferase) domain 1"/>
    <property type="match status" value="1"/>
</dbReference>
<name>A0A813HEV1_POLGL</name>
<dbReference type="InterPro" id="IPR011009">
    <property type="entry name" value="Kinase-like_dom_sf"/>
</dbReference>
<keyword evidence="5" id="KW-0418">Kinase</keyword>
<reference evidence="11" key="1">
    <citation type="submission" date="2021-02" db="EMBL/GenBank/DDBJ databases">
        <authorList>
            <person name="Dougan E. K."/>
            <person name="Rhodes N."/>
            <person name="Thang M."/>
            <person name="Chan C."/>
        </authorList>
    </citation>
    <scope>NUCLEOTIDE SEQUENCE</scope>
</reference>
<dbReference type="PROSITE" id="PS00018">
    <property type="entry name" value="EF_HAND_1"/>
    <property type="match status" value="4"/>
</dbReference>